<evidence type="ECO:0000256" key="1">
    <source>
        <dbReference type="SAM" id="MobiDB-lite"/>
    </source>
</evidence>
<dbReference type="AlphaFoldDB" id="A0A9J6GWN4"/>
<dbReference type="GO" id="GO:0003676">
    <property type="term" value="F:nucleic acid binding"/>
    <property type="evidence" value="ECO:0007669"/>
    <property type="project" value="InterPro"/>
</dbReference>
<feature type="compositionally biased region" description="Polar residues" evidence="1">
    <location>
        <begin position="49"/>
        <end position="75"/>
    </location>
</feature>
<comment type="caution">
    <text evidence="2">The sequence shown here is derived from an EMBL/GenBank/DDBJ whole genome shotgun (WGS) entry which is preliminary data.</text>
</comment>
<dbReference type="OMA" id="EQHITSH"/>
<feature type="region of interest" description="Disordered" evidence="1">
    <location>
        <begin position="349"/>
        <end position="388"/>
    </location>
</feature>
<accession>A0A9J6GWN4</accession>
<dbReference type="SUPFAM" id="SSF57756">
    <property type="entry name" value="Retrovirus zinc finger-like domains"/>
    <property type="match status" value="1"/>
</dbReference>
<proteinExistence type="predicted"/>
<keyword evidence="3" id="KW-1185">Reference proteome</keyword>
<evidence type="ECO:0000313" key="3">
    <source>
        <dbReference type="Proteomes" id="UP000821853"/>
    </source>
</evidence>
<dbReference type="InterPro" id="IPR036875">
    <property type="entry name" value="Znf_CCHC_sf"/>
</dbReference>
<feature type="compositionally biased region" description="Basic residues" evidence="1">
    <location>
        <begin position="546"/>
        <end position="556"/>
    </location>
</feature>
<organism evidence="2 3">
    <name type="scientific">Haemaphysalis longicornis</name>
    <name type="common">Bush tick</name>
    <dbReference type="NCBI Taxonomy" id="44386"/>
    <lineage>
        <taxon>Eukaryota</taxon>
        <taxon>Metazoa</taxon>
        <taxon>Ecdysozoa</taxon>
        <taxon>Arthropoda</taxon>
        <taxon>Chelicerata</taxon>
        <taxon>Arachnida</taxon>
        <taxon>Acari</taxon>
        <taxon>Parasitiformes</taxon>
        <taxon>Ixodida</taxon>
        <taxon>Ixodoidea</taxon>
        <taxon>Ixodidae</taxon>
        <taxon>Haemaphysalinae</taxon>
        <taxon>Haemaphysalis</taxon>
    </lineage>
</organism>
<evidence type="ECO:0000313" key="2">
    <source>
        <dbReference type="EMBL" id="KAH9378660.1"/>
    </source>
</evidence>
<dbReference type="GO" id="GO:0008270">
    <property type="term" value="F:zinc ion binding"/>
    <property type="evidence" value="ECO:0007669"/>
    <property type="project" value="InterPro"/>
</dbReference>
<dbReference type="VEuPathDB" id="VectorBase:HLOH_040049"/>
<dbReference type="Proteomes" id="UP000821853">
    <property type="component" value="Unassembled WGS sequence"/>
</dbReference>
<evidence type="ECO:0008006" key="4">
    <source>
        <dbReference type="Google" id="ProtNLM"/>
    </source>
</evidence>
<protein>
    <recommendedName>
        <fullName evidence="4">CCHC-type domain-containing protein</fullName>
    </recommendedName>
</protein>
<gene>
    <name evidence="2" type="ORF">HPB48_008504</name>
</gene>
<sequence length="570" mass="63537">MLLENPTPGSDSQHVANMDFDENSGRTMNSPGPWVQVLIERSNAKKNQRQAANITSTQQHAPSTSTTHSQASEKSTGARAAHTSQPSSINPCKYPTQRPRKYILPNLPEDESKIGYHPHTCLKVSAWPDKIIAQGLAVAGGFHIKDFCAHVTVQTQWTQNLIVASPADEDYAMKLSSITHLQLGAAQYELSPYLKPLPGTVRGVIHGIEAGSTEEDLADLISTTGPSILHARMLGRSTSALITFDGPHVPFYVKFGSTYTRCRPYRRSVQFCSACGELGHHQDVCPNPEKKVCKLCGDENPHPNHSCLPKCKLCDLPHETAGKDCKKRLRPSPPPQHIRERFIRYPEYSGDTSVQCPPAQETRSTLPQDNTKTDHSSTKPNITKQTISTLRSQNTKLTKRLELIEKAAQSRIKALERQIEQLITRIETSQSSSATLRPLQQDAPPPTPDAPQVPALETFEQVNVMIVQKIDQKLTQFKEQEEQHITSHLENVHKALENTTHTIMKLGETLNARMTRLEEALNDKVDKIGLNLNQRVISLEEEHQQSHKKPKSHPLRAAHMQETGELPDND</sequence>
<feature type="compositionally biased region" description="Polar residues" evidence="1">
    <location>
        <begin position="378"/>
        <end position="388"/>
    </location>
</feature>
<feature type="region of interest" description="Disordered" evidence="1">
    <location>
        <begin position="430"/>
        <end position="449"/>
    </location>
</feature>
<feature type="region of interest" description="Disordered" evidence="1">
    <location>
        <begin position="1"/>
        <end position="96"/>
    </location>
</feature>
<reference evidence="2 3" key="1">
    <citation type="journal article" date="2020" name="Cell">
        <title>Large-Scale Comparative Analyses of Tick Genomes Elucidate Their Genetic Diversity and Vector Capacities.</title>
        <authorList>
            <consortium name="Tick Genome and Microbiome Consortium (TIGMIC)"/>
            <person name="Jia N."/>
            <person name="Wang J."/>
            <person name="Shi W."/>
            <person name="Du L."/>
            <person name="Sun Y."/>
            <person name="Zhan W."/>
            <person name="Jiang J.F."/>
            <person name="Wang Q."/>
            <person name="Zhang B."/>
            <person name="Ji P."/>
            <person name="Bell-Sakyi L."/>
            <person name="Cui X.M."/>
            <person name="Yuan T.T."/>
            <person name="Jiang B.G."/>
            <person name="Yang W.F."/>
            <person name="Lam T.T."/>
            <person name="Chang Q.C."/>
            <person name="Ding S.J."/>
            <person name="Wang X.J."/>
            <person name="Zhu J.G."/>
            <person name="Ruan X.D."/>
            <person name="Zhao L."/>
            <person name="Wei J.T."/>
            <person name="Ye R.Z."/>
            <person name="Que T.C."/>
            <person name="Du C.H."/>
            <person name="Zhou Y.H."/>
            <person name="Cheng J.X."/>
            <person name="Dai P.F."/>
            <person name="Guo W.B."/>
            <person name="Han X.H."/>
            <person name="Huang E.J."/>
            <person name="Li L.F."/>
            <person name="Wei W."/>
            <person name="Gao Y.C."/>
            <person name="Liu J.Z."/>
            <person name="Shao H.Z."/>
            <person name="Wang X."/>
            <person name="Wang C.C."/>
            <person name="Yang T.C."/>
            <person name="Huo Q.B."/>
            <person name="Li W."/>
            <person name="Chen H.Y."/>
            <person name="Chen S.E."/>
            <person name="Zhou L.G."/>
            <person name="Ni X.B."/>
            <person name="Tian J.H."/>
            <person name="Sheng Y."/>
            <person name="Liu T."/>
            <person name="Pan Y.S."/>
            <person name="Xia L.Y."/>
            <person name="Li J."/>
            <person name="Zhao F."/>
            <person name="Cao W.C."/>
        </authorList>
    </citation>
    <scope>NUCLEOTIDE SEQUENCE [LARGE SCALE GENOMIC DNA]</scope>
    <source>
        <strain evidence="2">HaeL-2018</strain>
    </source>
</reference>
<dbReference type="EMBL" id="JABSTR010000009">
    <property type="protein sequence ID" value="KAH9378660.1"/>
    <property type="molecule type" value="Genomic_DNA"/>
</dbReference>
<feature type="compositionally biased region" description="Polar residues" evidence="1">
    <location>
        <begin position="350"/>
        <end position="370"/>
    </location>
</feature>
<name>A0A9J6GWN4_HAELO</name>
<feature type="region of interest" description="Disordered" evidence="1">
    <location>
        <begin position="540"/>
        <end position="570"/>
    </location>
</feature>